<dbReference type="InterPro" id="IPR032193">
    <property type="entry name" value="CNOT1_TTP_bind"/>
</dbReference>
<dbReference type="PANTHER" id="PTHR13162">
    <property type="entry name" value="CCR4-NOT TRANSCRIPTION COMPLEX"/>
    <property type="match status" value="1"/>
</dbReference>
<evidence type="ECO:0000259" key="13">
    <source>
        <dbReference type="Pfam" id="PF16419"/>
    </source>
</evidence>
<feature type="domain" description="CCR4-NOT transcription complex subunit 1-like NOT1 connector" evidence="14">
    <location>
        <begin position="1709"/>
        <end position="1894"/>
    </location>
</feature>
<feature type="domain" description="CCR4-NOT transcription complex subunit 1 CAF1-binding" evidence="10">
    <location>
        <begin position="1115"/>
        <end position="1330"/>
    </location>
</feature>
<dbReference type="GO" id="GO:0017148">
    <property type="term" value="P:negative regulation of translation"/>
    <property type="evidence" value="ECO:0007669"/>
    <property type="project" value="InterPro"/>
</dbReference>
<protein>
    <submittedName>
        <fullName evidence="15">CDC39</fullName>
    </submittedName>
</protein>
<feature type="domain" description="CCR4-NOT transcription complex subunit 1" evidence="9">
    <location>
        <begin position="1434"/>
        <end position="1572"/>
    </location>
</feature>
<evidence type="ECO:0000256" key="5">
    <source>
        <dbReference type="ARBA" id="ARBA00023242"/>
    </source>
</evidence>
<keyword evidence="3" id="KW-0805">Transcription regulation</keyword>
<dbReference type="InterPro" id="IPR038535">
    <property type="entry name" value="CNOT1_TTP_bind_sf"/>
</dbReference>
<keyword evidence="4" id="KW-0804">Transcription</keyword>
<keyword evidence="2" id="KW-0678">Repressor</keyword>
<organism evidence="15 16">
    <name type="scientific">Candida metapsilosis</name>
    <dbReference type="NCBI Taxonomy" id="273372"/>
    <lineage>
        <taxon>Eukaryota</taxon>
        <taxon>Fungi</taxon>
        <taxon>Dikarya</taxon>
        <taxon>Ascomycota</taxon>
        <taxon>Saccharomycotina</taxon>
        <taxon>Pichiomycetes</taxon>
        <taxon>Debaryomycetaceae</taxon>
        <taxon>Candida/Lodderomyces clade</taxon>
        <taxon>Candida</taxon>
    </lineage>
</organism>
<dbReference type="Pfam" id="PF04054">
    <property type="entry name" value="Not1"/>
    <property type="match status" value="1"/>
</dbReference>
<keyword evidence="5" id="KW-0539">Nucleus</keyword>
<evidence type="ECO:0000256" key="1">
    <source>
        <dbReference type="ARBA" id="ARBA00004123"/>
    </source>
</evidence>
<dbReference type="InterPro" id="IPR008532">
    <property type="entry name" value="NFACT_RNA-bd"/>
</dbReference>
<evidence type="ECO:0000313" key="15">
    <source>
        <dbReference type="EMBL" id="KAG5419974.1"/>
    </source>
</evidence>
<dbReference type="GO" id="GO:0005634">
    <property type="term" value="C:nucleus"/>
    <property type="evidence" value="ECO:0007669"/>
    <property type="project" value="UniProtKB-SubCell"/>
</dbReference>
<dbReference type="Gene3D" id="1.25.40.840">
    <property type="entry name" value="CCR4-NOT transcription complex subunit 1 TTP binding domain"/>
    <property type="match status" value="1"/>
</dbReference>
<evidence type="ECO:0000259" key="10">
    <source>
        <dbReference type="Pfam" id="PF16415"/>
    </source>
</evidence>
<feature type="domain" description="CCR4-NOT transcription complex subunit 1 HEAT repeat 1" evidence="13">
    <location>
        <begin position="468"/>
        <end position="704"/>
    </location>
</feature>
<evidence type="ECO:0000259" key="7">
    <source>
        <dbReference type="Pfam" id="PF04054"/>
    </source>
</evidence>
<dbReference type="Gene3D" id="1.25.40.180">
    <property type="match status" value="1"/>
</dbReference>
<evidence type="ECO:0000259" key="14">
    <source>
        <dbReference type="Pfam" id="PF25097"/>
    </source>
</evidence>
<evidence type="ECO:0000256" key="3">
    <source>
        <dbReference type="ARBA" id="ARBA00023015"/>
    </source>
</evidence>
<dbReference type="Pfam" id="PF16415">
    <property type="entry name" value="CNOT1_CAF1_bind"/>
    <property type="match status" value="1"/>
</dbReference>
<feature type="compositionally biased region" description="Low complexity" evidence="6">
    <location>
        <begin position="1640"/>
        <end position="1664"/>
    </location>
</feature>
<dbReference type="InterPro" id="IPR032195">
    <property type="entry name" value="CNOT1_HEAT_N"/>
</dbReference>
<sequence>MVYYFTAKTSNDNDDISDMVSTISTSHTIYMGKDKFENDPLIKHSHPKNIWFHVDNHSSAHLYLQLTHSQIMNWKSFGEFTIEEDLLTQLAQLTKANSIKANKLNNITIIYTPVENLHTDGSMDTGTVTFKNPKLVKRVKVAKRENAIINKLVKTKTEASTEEFIKAQEELVKEIAKQRKIEEAKEKELSLQYAQSKQRKADPYADLFNTEELENSSNDRRPENWDEDDFCPKGTVTETNQKSKPINRDPTTKSNHIRVKDPELAKVIINQLCILLTTVDSSSVDSHYRQIRFIFKKQVKDPIVLNNYFEKLFGFIRFSDFNDTKSSLSPIESLFKKELDFIASELKFYDLFCVHLDSIIPKEFNIVNFTTKFDCDPILTFLLTIRYHDKNSQEIKAYFEKCPSSLLSILKTRNFPKDYSWSVLLEHILNKPYFPFLSKLITLSSIKAFDSDLPQITKFYQNILKMSFKSLLHEVGFENVVPEKLLPSLLQIKPQEVDQGIALVLAEILIPGSQGFRYNNAPLSLPEANAKGAQLQASFKAIEQSDNLHVNWYEVFNYMQQYLFESSQRNAQPSVASVSQFLSSLDFKQDPIDIFLNYEWWFDKILLYILQTCDASQGGYDIALSRNLSLCFEEDREGFGQQQMRRNILKFINVGKLELQVITKVQAQQMQQNLSDQDRELNAYLTQVFERDYRVFPEYVLATALSVIEKTPFVNDLIDTSFYLLMDNDSPAVPKVVHTLQELGLASGKVIDYYKSRNTFSAAEKTIAVSLKLNILDQVLQQLWNIDVKLAVRLLIELSVFNYDYAKDLESKLNDQQLKSSVYQSLLDVVSERVQMDNEAFQQHQRQQQQPDQLQIQPKPLPMLKLETSYYLLEKLKSANGLIDLEKLKNLQILLLTTYPRLINFGNGHDDAILANEAKSSFFPLEVELEMKDYYSKMYSKAVDIPEIVNVLIKMKSSDDPHQQDVFACMIHSLLDEYKFFGEYPLPALASTSLLFGALLENDLIQGTTLTVTLNYIWESCNQAPDSNMFKFAVQALYNFKSKLHEYPIYCKHLLECRSLPMHAKMYKIVKDAANGIPCTVSGSKGERTSSTTPDVGPKYQSIDYVEQTIGSAKQEDPPEEIRDKLLFSVNNMTPENLRVTEISAVLKEEYFAWFADYLVADRAKAEPNNHGLYSSLVKALDNAMFKEYVMNITMKEVSHLVRNSKDSRTDRNKLKNLGAWLGRITLAEDKPLRRDLIAIKFLLVEAYDFDSLSLILPFVCKILSQIENSKVFKPPNPWVLGIFQVLSELYQFADLVLQLKFEVEVLLKLFDMKIEDIEPSELIRKHDKDPGKLAAMFGLKPQAGDNLALEMSRMNLEQSQMAANFGASQLPSQSFDKPFQQVLPGQPLLPQQQQQPQQINTMQSYPQQPQQESGLDTSFSTLVGNTIFTQNANLRRALQASLTRAVRECAEPILNRVSEAVLVTTEFLIKKDFATEKDISKIRRSYHRMAQQLSHSMVLCSGKKMLLDTIEATMLHLLSSSNSEIPIMELNSAIQSNVGLCVDIVDKIAATNVTDLIDERMKPYLLKRERHAGEELYVEEGTPEYSLRLPEPLGLNRKGLNVQQLSIYEHFGELRNDSLDGLRAAGLTPSGAPAILAHPQPQQHPQQQQQPQLQAQPQMQPPQLGQDFPQQPSSLVQEDIMPLEQLFTAITRYCEKAVQLVSEVSENKLSNLPPNHPIMTTLTQALAIAQSNALKYPDLLLRAAQYAVNCLFTQVHNNPMSNEIYVVILDKLCEFSPSTAKDVIWWLVNSSDQRKFNMPVILSLLKVQLISPIKFDESISKLIKESHNPEIVKFGASLLLNVFTAEEPVRPIALRSEFAKTLDALYEYKKLSLSSEEDKQAQAEVEKLFEVLRTTKPATSELYAQLGYVFTEWVRLLTHGAQDTRVAQEKFVAGLVESGILNNADYFKTFWKAAVDISTLVFTTEQELRSRTQHEAYLSIDCVAILITRVVLNVEDEQQAIHYLKKIIAVIELNLVTDHENKSAWNDRPYFRFFSSLLSAWNDASVLNQAATKKLDTEFYLFLGDVFNTLQPIVLPGFTFSWIALISHRMFLPQLLELPDRAGYGVGVKLLTSLLKFQQTYQNKDSNRDVLNVVFKGINRIFVGLIHDYPEFLVECHYQLVTAIPRTYIQLKNIVLSATPKDIIVPDPFTQGLKVERLPEINVAPVVYYKPIEDLAKVGLKKPVENFLRIPAPGLMRTIYNGLKLNQPKTTDEFGYSETITFNAKLINALVLHVGMNAVAEKSATNRGFNTKTSQVALLVDLMNFGSNEFRYIMLNSIANQLRYPNSHTHWFIGIILHFFSSNSIWNSSTSTKLTVQEIITRVLLERRIVNKPHPWGLTILFTELVKNESYGLFELPFVKNSIEEIKTIFDTLSTNVKG</sequence>
<evidence type="ECO:0000256" key="2">
    <source>
        <dbReference type="ARBA" id="ARBA00022491"/>
    </source>
</evidence>
<evidence type="ECO:0000256" key="6">
    <source>
        <dbReference type="SAM" id="MobiDB-lite"/>
    </source>
</evidence>
<dbReference type="Pfam" id="PF25097">
    <property type="entry name" value="ARM_Cnot1"/>
    <property type="match status" value="1"/>
</dbReference>
<comment type="subcellular location">
    <subcellularLocation>
        <location evidence="1">Nucleus</location>
    </subcellularLocation>
</comment>
<feature type="domain" description="CCR4-NOT transcription complex subunit 1 TTP binding" evidence="11">
    <location>
        <begin position="920"/>
        <end position="1074"/>
    </location>
</feature>
<feature type="domain" description="CCR4-NOT transcription complex subunit 1 HEAT repeat" evidence="12">
    <location>
        <begin position="715"/>
        <end position="877"/>
    </location>
</feature>
<dbReference type="InterPro" id="IPR032194">
    <property type="entry name" value="CNOT1_HEAT"/>
</dbReference>
<dbReference type="Gene3D" id="1.25.40.790">
    <property type="match status" value="1"/>
</dbReference>
<evidence type="ECO:0000259" key="9">
    <source>
        <dbReference type="Pfam" id="PF12842"/>
    </source>
</evidence>
<dbReference type="OrthoDB" id="1933107at2759"/>
<dbReference type="Pfam" id="PF16418">
    <property type="entry name" value="CNOT1_HEAT"/>
    <property type="match status" value="1"/>
</dbReference>
<dbReference type="GO" id="GO:0060090">
    <property type="term" value="F:molecular adaptor activity"/>
    <property type="evidence" value="ECO:0007669"/>
    <property type="project" value="TreeGrafter"/>
</dbReference>
<dbReference type="InterPro" id="IPR024557">
    <property type="entry name" value="CNOT1_dom_4"/>
</dbReference>
<evidence type="ECO:0000259" key="12">
    <source>
        <dbReference type="Pfam" id="PF16418"/>
    </source>
</evidence>
<name>A0A8H8DBM6_9ASCO</name>
<feature type="compositionally biased region" description="Polar residues" evidence="6">
    <location>
        <begin position="1400"/>
        <end position="1417"/>
    </location>
</feature>
<dbReference type="RefSeq" id="XP_067549090.1">
    <property type="nucleotide sequence ID" value="XM_067690645.1"/>
</dbReference>
<dbReference type="GeneID" id="93650483"/>
<dbReference type="Proteomes" id="UP000669133">
    <property type="component" value="Unassembled WGS sequence"/>
</dbReference>
<dbReference type="EMBL" id="JAEOAQ010000002">
    <property type="protein sequence ID" value="KAG5419974.1"/>
    <property type="molecule type" value="Genomic_DNA"/>
</dbReference>
<proteinExistence type="predicted"/>
<dbReference type="GO" id="GO:0000932">
    <property type="term" value="C:P-body"/>
    <property type="evidence" value="ECO:0007669"/>
    <property type="project" value="TreeGrafter"/>
</dbReference>
<dbReference type="GO" id="GO:0030015">
    <property type="term" value="C:CCR4-NOT core complex"/>
    <property type="evidence" value="ECO:0007669"/>
    <property type="project" value="InterPro"/>
</dbReference>
<feature type="domain" description="CCR4-Not complex component Not1 C-terminal" evidence="7">
    <location>
        <begin position="2050"/>
        <end position="2414"/>
    </location>
</feature>
<accession>A0A8H8DBM6</accession>
<feature type="region of interest" description="Disordered" evidence="6">
    <location>
        <begin position="1631"/>
        <end position="1673"/>
    </location>
</feature>
<feature type="region of interest" description="Disordered" evidence="6">
    <location>
        <begin position="1391"/>
        <end position="1417"/>
    </location>
</feature>
<evidence type="ECO:0000259" key="11">
    <source>
        <dbReference type="Pfam" id="PF16417"/>
    </source>
</evidence>
<evidence type="ECO:0000256" key="4">
    <source>
        <dbReference type="ARBA" id="ARBA00023163"/>
    </source>
</evidence>
<evidence type="ECO:0000259" key="8">
    <source>
        <dbReference type="Pfam" id="PF05670"/>
    </source>
</evidence>
<evidence type="ECO:0000313" key="16">
    <source>
        <dbReference type="Proteomes" id="UP000669133"/>
    </source>
</evidence>
<reference evidence="15 16" key="1">
    <citation type="submission" date="2020-12" db="EMBL/GenBank/DDBJ databases">
        <title>Effect of drift, selection, and recombination on the evolution of hybrid genomes in Candida yeast pathogens.</title>
        <authorList>
            <person name="Mixao V."/>
            <person name="Ksiezopolska E."/>
            <person name="Saus E."/>
            <person name="Boekhout T."/>
            <person name="Gacser A."/>
            <person name="Gabaldon T."/>
        </authorList>
    </citation>
    <scope>NUCLEOTIDE SEQUENCE [LARGE SCALE GENOMIC DNA]</scope>
    <source>
        <strain evidence="15 16">BP57</strain>
    </source>
</reference>
<comment type="caution">
    <text evidence="15">The sequence shown here is derived from an EMBL/GenBank/DDBJ whole genome shotgun (WGS) entry which is preliminary data.</text>
</comment>
<dbReference type="Gene3D" id="1.25.40.800">
    <property type="match status" value="1"/>
</dbReference>
<dbReference type="InterPro" id="IPR007196">
    <property type="entry name" value="CCR4-Not_Not1_C"/>
</dbReference>
<feature type="domain" description="NFACT RNA-binding" evidence="8">
    <location>
        <begin position="24"/>
        <end position="132"/>
    </location>
</feature>
<dbReference type="InterPro" id="IPR032191">
    <property type="entry name" value="CNOT1_CAF1_bind"/>
</dbReference>
<dbReference type="CDD" id="cd20710">
    <property type="entry name" value="NOT1_connector"/>
    <property type="match status" value="1"/>
</dbReference>
<dbReference type="InterPro" id="IPR055454">
    <property type="entry name" value="CNOT1-like_NOT1_connector"/>
</dbReference>
<keyword evidence="16" id="KW-1185">Reference proteome</keyword>
<gene>
    <name evidence="15" type="ORF">I9W82_001854</name>
</gene>
<dbReference type="GO" id="GO:0000288">
    <property type="term" value="P:nuclear-transcribed mRNA catabolic process, deadenylation-dependent decay"/>
    <property type="evidence" value="ECO:0007669"/>
    <property type="project" value="TreeGrafter"/>
</dbReference>
<dbReference type="InterPro" id="IPR040398">
    <property type="entry name" value="Not1"/>
</dbReference>
<dbReference type="Pfam" id="PF12842">
    <property type="entry name" value="DUF3819"/>
    <property type="match status" value="1"/>
</dbReference>
<dbReference type="PANTHER" id="PTHR13162:SF8">
    <property type="entry name" value="CCR4-NOT TRANSCRIPTION COMPLEX SUBUNIT 1"/>
    <property type="match status" value="1"/>
</dbReference>
<dbReference type="Pfam" id="PF05670">
    <property type="entry name" value="NFACT-R_1"/>
    <property type="match status" value="1"/>
</dbReference>
<dbReference type="Pfam" id="PF16419">
    <property type="entry name" value="CNOT1_HEAT_N"/>
    <property type="match status" value="1"/>
</dbReference>
<dbReference type="Pfam" id="PF16417">
    <property type="entry name" value="CNOT1_TTP_bind"/>
    <property type="match status" value="1"/>
</dbReference>
<feature type="region of interest" description="Disordered" evidence="6">
    <location>
        <begin position="209"/>
        <end position="254"/>
    </location>
</feature>